<evidence type="ECO:0000313" key="1">
    <source>
        <dbReference type="EMBL" id="GAA4203028.1"/>
    </source>
</evidence>
<accession>A0ABP8BBT6</accession>
<dbReference type="SUPFAM" id="SSF53795">
    <property type="entry name" value="PEP carboxykinase-like"/>
    <property type="match status" value="1"/>
</dbReference>
<dbReference type="Proteomes" id="UP001501251">
    <property type="component" value="Unassembled WGS sequence"/>
</dbReference>
<name>A0ABP8BBT6_9ACTN</name>
<evidence type="ECO:0000313" key="2">
    <source>
        <dbReference type="Proteomes" id="UP001501251"/>
    </source>
</evidence>
<proteinExistence type="predicted"/>
<dbReference type="RefSeq" id="WP_344921473.1">
    <property type="nucleotide sequence ID" value="NZ_BAABAQ010000012.1"/>
</dbReference>
<evidence type="ECO:0008006" key="3">
    <source>
        <dbReference type="Google" id="ProtNLM"/>
    </source>
</evidence>
<reference evidence="2" key="1">
    <citation type="journal article" date="2019" name="Int. J. Syst. Evol. Microbiol.">
        <title>The Global Catalogue of Microorganisms (GCM) 10K type strain sequencing project: providing services to taxonomists for standard genome sequencing and annotation.</title>
        <authorList>
            <consortium name="The Broad Institute Genomics Platform"/>
            <consortium name="The Broad Institute Genome Sequencing Center for Infectious Disease"/>
            <person name="Wu L."/>
            <person name="Ma J."/>
        </authorList>
    </citation>
    <scope>NUCLEOTIDE SEQUENCE [LARGE SCALE GENOMIC DNA]</scope>
    <source>
        <strain evidence="2">JCM 17388</strain>
    </source>
</reference>
<comment type="caution">
    <text evidence="1">The sequence shown here is derived from an EMBL/GenBank/DDBJ whole genome shotgun (WGS) entry which is preliminary data.</text>
</comment>
<dbReference type="InterPro" id="IPR027417">
    <property type="entry name" value="P-loop_NTPase"/>
</dbReference>
<protein>
    <recommendedName>
        <fullName evidence="3">Serine kinase</fullName>
    </recommendedName>
</protein>
<gene>
    <name evidence="1" type="ORF">GCM10022252_60050</name>
</gene>
<sequence>MRRGTTSRRLVVVPSAGRTLAVAVGDDVIVAWPHIAPHVPGAFAELLQPDEHLAARAVAVPDAPPDARRVINAHLHVLHLASGTLCVHAVAMHRPGQGAVLLLGGHGAGKTLAGLALAARGWQWLAGDVTLLDVAADGGPFVRGGTTAILGRRGAVRRWFPDLDLPEAGPVVVDLRRSNTSAVGPGRVPVVAAVLVCLDADPSAAGGVLGRVDRHTAATAWLRGSGHLLDRLLDAGEQPLRSLEDEHAQRRRIRYVHALAGSTGFYAVRGTPYDVSRRVEQLVEDRWTR</sequence>
<keyword evidence="2" id="KW-1185">Reference proteome</keyword>
<dbReference type="EMBL" id="BAABAQ010000012">
    <property type="protein sequence ID" value="GAA4203028.1"/>
    <property type="molecule type" value="Genomic_DNA"/>
</dbReference>
<organism evidence="1 2">
    <name type="scientific">Streptosporangium oxazolinicum</name>
    <dbReference type="NCBI Taxonomy" id="909287"/>
    <lineage>
        <taxon>Bacteria</taxon>
        <taxon>Bacillati</taxon>
        <taxon>Actinomycetota</taxon>
        <taxon>Actinomycetes</taxon>
        <taxon>Streptosporangiales</taxon>
        <taxon>Streptosporangiaceae</taxon>
        <taxon>Streptosporangium</taxon>
    </lineage>
</organism>
<dbReference type="Gene3D" id="3.40.50.300">
    <property type="entry name" value="P-loop containing nucleotide triphosphate hydrolases"/>
    <property type="match status" value="1"/>
</dbReference>